<dbReference type="SUPFAM" id="SSF56672">
    <property type="entry name" value="DNA/RNA polymerases"/>
    <property type="match status" value="1"/>
</dbReference>
<dbReference type="InterPro" id="IPR000477">
    <property type="entry name" value="RT_dom"/>
</dbReference>
<dbReference type="InterPro" id="IPR043128">
    <property type="entry name" value="Rev_trsase/Diguanyl_cyclase"/>
</dbReference>
<dbReference type="InterPro" id="IPR043502">
    <property type="entry name" value="DNA/RNA_pol_sf"/>
</dbReference>
<dbReference type="Pfam" id="PF00078">
    <property type="entry name" value="RVT_1"/>
    <property type="match status" value="1"/>
</dbReference>
<dbReference type="PANTHER" id="PTHR24559:SF440">
    <property type="entry name" value="RIBONUCLEASE H"/>
    <property type="match status" value="1"/>
</dbReference>
<dbReference type="PANTHER" id="PTHR24559">
    <property type="entry name" value="TRANSPOSON TY3-I GAG-POL POLYPROTEIN"/>
    <property type="match status" value="1"/>
</dbReference>
<sequence>MAAMETYLRDALMAGHIHPSTSPAGAGFFFVAKKDARLHPCIDYHALNKITVKNRYPLPLMSTTFELLQGATVYTKLYLCNTYNLIQIREGDEWKTAFNTPTDHYEYLVMPFGLSNSPSVFQALINNVLRDTLNRFVFVYLDDISIFSKSRHEHVQHVRQVLQFLYFQLFVKVEKSKFHVSTVTFLGFIIN</sequence>
<dbReference type="Gene3D" id="3.30.70.270">
    <property type="match status" value="1"/>
</dbReference>
<dbReference type="GO" id="GO:0004523">
    <property type="term" value="F:RNA-DNA hybrid ribonuclease activity"/>
    <property type="evidence" value="ECO:0007669"/>
    <property type="project" value="UniProtKB-EC"/>
</dbReference>
<name>A0AAD7SNG5_9TELE</name>
<keyword evidence="5" id="KW-1185">Reference proteome</keyword>
<comment type="caution">
    <text evidence="4">The sequence shown here is derived from an EMBL/GenBank/DDBJ whole genome shotgun (WGS) entry which is preliminary data.</text>
</comment>
<dbReference type="Proteomes" id="UP001221898">
    <property type="component" value="Unassembled WGS sequence"/>
</dbReference>
<gene>
    <name evidence="4" type="ORF">AAFF_G00316330</name>
</gene>
<organism evidence="4 5">
    <name type="scientific">Aldrovandia affinis</name>
    <dbReference type="NCBI Taxonomy" id="143900"/>
    <lineage>
        <taxon>Eukaryota</taxon>
        <taxon>Metazoa</taxon>
        <taxon>Chordata</taxon>
        <taxon>Craniata</taxon>
        <taxon>Vertebrata</taxon>
        <taxon>Euteleostomi</taxon>
        <taxon>Actinopterygii</taxon>
        <taxon>Neopterygii</taxon>
        <taxon>Teleostei</taxon>
        <taxon>Notacanthiformes</taxon>
        <taxon>Halosauridae</taxon>
        <taxon>Aldrovandia</taxon>
    </lineage>
</organism>
<dbReference type="InterPro" id="IPR053134">
    <property type="entry name" value="RNA-dir_DNA_polymerase"/>
</dbReference>
<dbReference type="CDD" id="cd01647">
    <property type="entry name" value="RT_LTR"/>
    <property type="match status" value="1"/>
</dbReference>
<evidence type="ECO:0000313" key="5">
    <source>
        <dbReference type="Proteomes" id="UP001221898"/>
    </source>
</evidence>
<proteinExistence type="inferred from homology"/>
<dbReference type="Gene3D" id="3.10.10.10">
    <property type="entry name" value="HIV Type 1 Reverse Transcriptase, subunit A, domain 1"/>
    <property type="match status" value="1"/>
</dbReference>
<evidence type="ECO:0000313" key="4">
    <source>
        <dbReference type="EMBL" id="KAJ8405653.1"/>
    </source>
</evidence>
<dbReference type="AlphaFoldDB" id="A0AAD7SNG5"/>
<protein>
    <recommendedName>
        <fullName evidence="2">ribonuclease H</fullName>
        <ecNumber evidence="2">3.1.26.4</ecNumber>
    </recommendedName>
</protein>
<reference evidence="4" key="1">
    <citation type="journal article" date="2023" name="Science">
        <title>Genome structures resolve the early diversification of teleost fishes.</title>
        <authorList>
            <person name="Parey E."/>
            <person name="Louis A."/>
            <person name="Montfort J."/>
            <person name="Bouchez O."/>
            <person name="Roques C."/>
            <person name="Iampietro C."/>
            <person name="Lluch J."/>
            <person name="Castinel A."/>
            <person name="Donnadieu C."/>
            <person name="Desvignes T."/>
            <person name="Floi Bucao C."/>
            <person name="Jouanno E."/>
            <person name="Wen M."/>
            <person name="Mejri S."/>
            <person name="Dirks R."/>
            <person name="Jansen H."/>
            <person name="Henkel C."/>
            <person name="Chen W.J."/>
            <person name="Zahm M."/>
            <person name="Cabau C."/>
            <person name="Klopp C."/>
            <person name="Thompson A.W."/>
            <person name="Robinson-Rechavi M."/>
            <person name="Braasch I."/>
            <person name="Lecointre G."/>
            <person name="Bobe J."/>
            <person name="Postlethwait J.H."/>
            <person name="Berthelot C."/>
            <person name="Roest Crollius H."/>
            <person name="Guiguen Y."/>
        </authorList>
    </citation>
    <scope>NUCLEOTIDE SEQUENCE</scope>
    <source>
        <strain evidence="4">NC1722</strain>
    </source>
</reference>
<dbReference type="PROSITE" id="PS50878">
    <property type="entry name" value="RT_POL"/>
    <property type="match status" value="1"/>
</dbReference>
<accession>A0AAD7SNG5</accession>
<comment type="similarity">
    <text evidence="1">Belongs to the beta type-B retroviral polymerase family. HERV class-II K(HML-2) pol subfamily.</text>
</comment>
<evidence type="ECO:0000259" key="3">
    <source>
        <dbReference type="PROSITE" id="PS50878"/>
    </source>
</evidence>
<feature type="domain" description="Reverse transcriptase" evidence="3">
    <location>
        <begin position="1"/>
        <end position="190"/>
    </location>
</feature>
<evidence type="ECO:0000256" key="1">
    <source>
        <dbReference type="ARBA" id="ARBA00010879"/>
    </source>
</evidence>
<evidence type="ECO:0000256" key="2">
    <source>
        <dbReference type="ARBA" id="ARBA00012180"/>
    </source>
</evidence>
<dbReference type="EMBL" id="JAINUG010000047">
    <property type="protein sequence ID" value="KAJ8405653.1"/>
    <property type="molecule type" value="Genomic_DNA"/>
</dbReference>
<dbReference type="EC" id="3.1.26.4" evidence="2"/>